<dbReference type="Pfam" id="PF24883">
    <property type="entry name" value="NPHP3_N"/>
    <property type="match status" value="1"/>
</dbReference>
<reference evidence="3 4" key="1">
    <citation type="submission" date="2014-04" db="EMBL/GenBank/DDBJ databases">
        <title>Evolutionary Origins and Diversification of the Mycorrhizal Mutualists.</title>
        <authorList>
            <consortium name="DOE Joint Genome Institute"/>
            <consortium name="Mycorrhizal Genomics Consortium"/>
            <person name="Kohler A."/>
            <person name="Kuo A."/>
            <person name="Nagy L.G."/>
            <person name="Floudas D."/>
            <person name="Copeland A."/>
            <person name="Barry K.W."/>
            <person name="Cichocki N."/>
            <person name="Veneault-Fourrey C."/>
            <person name="LaButti K."/>
            <person name="Lindquist E.A."/>
            <person name="Lipzen A."/>
            <person name="Lundell T."/>
            <person name="Morin E."/>
            <person name="Murat C."/>
            <person name="Riley R."/>
            <person name="Ohm R."/>
            <person name="Sun H."/>
            <person name="Tunlid A."/>
            <person name="Henrissat B."/>
            <person name="Grigoriev I.V."/>
            <person name="Hibbett D.S."/>
            <person name="Martin F."/>
        </authorList>
    </citation>
    <scope>NUCLEOTIDE SEQUENCE [LARGE SCALE GENOMIC DNA]</scope>
    <source>
        <strain evidence="3 4">Koide BX008</strain>
    </source>
</reference>
<gene>
    <name evidence="3" type="ORF">M378DRAFT_164138</name>
</gene>
<dbReference type="InterPro" id="IPR003593">
    <property type="entry name" value="AAA+_ATPase"/>
</dbReference>
<proteinExistence type="predicted"/>
<dbReference type="PANTHER" id="PTHR10039">
    <property type="entry name" value="AMELOGENIN"/>
    <property type="match status" value="1"/>
</dbReference>
<dbReference type="Proteomes" id="UP000054549">
    <property type="component" value="Unassembled WGS sequence"/>
</dbReference>
<protein>
    <recommendedName>
        <fullName evidence="2">NACHT domain-containing protein</fullName>
    </recommendedName>
</protein>
<dbReference type="InterPro" id="IPR027417">
    <property type="entry name" value="P-loop_NTPase"/>
</dbReference>
<dbReference type="InterPro" id="IPR056884">
    <property type="entry name" value="NPHP3-like_N"/>
</dbReference>
<dbReference type="EMBL" id="KN818256">
    <property type="protein sequence ID" value="KIL63711.1"/>
    <property type="molecule type" value="Genomic_DNA"/>
</dbReference>
<dbReference type="InParanoid" id="A0A0C2X3C6"/>
<dbReference type="AlphaFoldDB" id="A0A0C2X3C6"/>
<evidence type="ECO:0000259" key="2">
    <source>
        <dbReference type="PROSITE" id="PS50837"/>
    </source>
</evidence>
<feature type="domain" description="NACHT" evidence="2">
    <location>
        <begin position="186"/>
        <end position="346"/>
    </location>
</feature>
<keyword evidence="4" id="KW-1185">Reference proteome</keyword>
<evidence type="ECO:0000313" key="3">
    <source>
        <dbReference type="EMBL" id="KIL63711.1"/>
    </source>
</evidence>
<organism evidence="3 4">
    <name type="scientific">Amanita muscaria (strain Koide BX008)</name>
    <dbReference type="NCBI Taxonomy" id="946122"/>
    <lineage>
        <taxon>Eukaryota</taxon>
        <taxon>Fungi</taxon>
        <taxon>Dikarya</taxon>
        <taxon>Basidiomycota</taxon>
        <taxon>Agaricomycotina</taxon>
        <taxon>Agaricomycetes</taxon>
        <taxon>Agaricomycetidae</taxon>
        <taxon>Agaricales</taxon>
        <taxon>Pluteineae</taxon>
        <taxon>Amanitaceae</taxon>
        <taxon>Amanita</taxon>
    </lineage>
</organism>
<evidence type="ECO:0000256" key="1">
    <source>
        <dbReference type="ARBA" id="ARBA00022737"/>
    </source>
</evidence>
<dbReference type="PROSITE" id="PS50837">
    <property type="entry name" value="NACHT"/>
    <property type="match status" value="1"/>
</dbReference>
<keyword evidence="1" id="KW-0677">Repeat</keyword>
<dbReference type="OrthoDB" id="2683297at2759"/>
<dbReference type="InterPro" id="IPR007111">
    <property type="entry name" value="NACHT_NTPase"/>
</dbReference>
<evidence type="ECO:0000313" key="4">
    <source>
        <dbReference type="Proteomes" id="UP000054549"/>
    </source>
</evidence>
<dbReference type="SUPFAM" id="SSF52540">
    <property type="entry name" value="P-loop containing nucleoside triphosphate hydrolases"/>
    <property type="match status" value="1"/>
</dbReference>
<sequence length="992" mass="113027">MGLQRAGCTTYCSLPKASTSSFPIKNFAHANFLTLLLVKPAHNSATNHNLQSTDTSQHPIQHKNTHGWLTTFIFRLFQWFLLPMRVLVAVITLRHEPQVPVAKQLEGIQGSTFSGNNQFTNIGMNTGTVNNYGTTHGLENLKEFVSFAALYDSSAQDPDRRCHPGTRENVLMRLRHWFDNPNATDRIFWLHGPAGAGKSAIAQTIAHEYKEKEVAATFFFFRSDAARNDGNRLFPTIAWQLAFYIPATKEFIVQALDKAPHLPTSDVETQFEQLVAQIFQRTNNIASQMPHPAPVVIIDGLDECLDEHLQRRILAVIGNAVKDHRVPLRFIISSRPESLVEDALNQFQDFTLRIDLATLDDSNRDVETYLVDKFSDIASKQGLKPSWPGQEIIEEFVFESSGNFILASTLIRYIGDEDYSAESQLDIVRKLKPHGSTSPFAFLDELYLEILKQPRDQDFLKSFLALLVGRSSVKEYKGYNLHEDDITLMNVSEQELHIKLRRMRSLLKLEPFIDVYHKSFLDFLQDSSRSGEYHVSKQDGQKRYLELIVNSVVRHVSKAIEESNCHETCHSNPSFSWIVSHYPPMIALAVKDWQETLKPLLDLQDKCLKTLKPQQLCNVTQVMRDLQVHLVILQRSSHDIAAAPAPEPNNDEIVTEWSPEAMQNTPEKDLDWYLSGLLSQACLQKTNTLLAVDKVMIERMSSLLADPAETAARVRSVTDAQKLIDIVDSCGRDAARKAYLLASEICTRVPVFPQSVRLDDPTLWTPFDWFSSHGSLEEVCSSAVINRILCQNRTLQTWCIFQRDERWFVFSNVNEQKDPVDQWLACPNSVTRIRVMLEIARTIRYLHSMDVATRVWFQKRKSQDCLRAQFVICSVFAWQGTSEFTVSIFADFFRTVCFNGDDENLNLIDNGNLPNGIVEDVRQLIERCAAPDPPTMEDIVKEMERWNLSDGDDEFDGDDENLSDYLVEDATCNNSLNGVVRQTRRAGQLWRT</sequence>
<dbReference type="PANTHER" id="PTHR10039:SF17">
    <property type="entry name" value="FUNGAL STAND N-TERMINAL GOODBYE DOMAIN-CONTAINING PROTEIN-RELATED"/>
    <property type="match status" value="1"/>
</dbReference>
<dbReference type="Gene3D" id="3.40.50.300">
    <property type="entry name" value="P-loop containing nucleotide triphosphate hydrolases"/>
    <property type="match status" value="1"/>
</dbReference>
<name>A0A0C2X3C6_AMAMK</name>
<dbReference type="SMART" id="SM00382">
    <property type="entry name" value="AAA"/>
    <property type="match status" value="1"/>
</dbReference>
<accession>A0A0C2X3C6</accession>
<dbReference type="HOGENOM" id="CLU_000288_6_10_1"/>
<dbReference type="STRING" id="946122.A0A0C2X3C6"/>